<feature type="domain" description="Glycosyl hydrolase-like 10" evidence="2">
    <location>
        <begin position="38"/>
        <end position="308"/>
    </location>
</feature>
<dbReference type="Gene3D" id="3.20.20.80">
    <property type="entry name" value="Glycosidases"/>
    <property type="match status" value="1"/>
</dbReference>
<evidence type="ECO:0000313" key="3">
    <source>
        <dbReference type="EMBL" id="BBO23893.1"/>
    </source>
</evidence>
<keyword evidence="1" id="KW-0732">Signal</keyword>
<accession>A0A809R8J5</accession>
<keyword evidence="3" id="KW-0378">Hydrolase</keyword>
<reference evidence="3" key="1">
    <citation type="journal article" name="DNA Res.">
        <title>The physiological potential of anammox bacteria as revealed by their core genome structure.</title>
        <authorList>
            <person name="Okubo T."/>
            <person name="Toyoda A."/>
            <person name="Fukuhara K."/>
            <person name="Uchiyama I."/>
            <person name="Harigaya Y."/>
            <person name="Kuroiwa M."/>
            <person name="Suzuki T."/>
            <person name="Murakami Y."/>
            <person name="Suwa Y."/>
            <person name="Takami H."/>
        </authorList>
    </citation>
    <scope>NUCLEOTIDE SEQUENCE</scope>
    <source>
        <strain evidence="3">317325-2</strain>
    </source>
</reference>
<dbReference type="InterPro" id="IPR017853">
    <property type="entry name" value="GH"/>
</dbReference>
<dbReference type="InterPro" id="IPR052177">
    <property type="entry name" value="Divisome_Glycosyl_Hydrolase"/>
</dbReference>
<dbReference type="PANTHER" id="PTHR43405">
    <property type="entry name" value="GLYCOSYL HYDROLASE DIGH"/>
    <property type="match status" value="1"/>
</dbReference>
<dbReference type="AlphaFoldDB" id="A0A809R8J5"/>
<dbReference type="GO" id="GO:0016787">
    <property type="term" value="F:hydrolase activity"/>
    <property type="evidence" value="ECO:0007669"/>
    <property type="project" value="UniProtKB-KW"/>
</dbReference>
<evidence type="ECO:0000256" key="1">
    <source>
        <dbReference type="ARBA" id="ARBA00022729"/>
    </source>
</evidence>
<dbReference type="EMBL" id="AP021858">
    <property type="protein sequence ID" value="BBO23893.1"/>
    <property type="molecule type" value="Genomic_DNA"/>
</dbReference>
<dbReference type="KEGG" id="npy:NPRO_14880"/>
<evidence type="ECO:0000313" key="4">
    <source>
        <dbReference type="Proteomes" id="UP000662873"/>
    </source>
</evidence>
<proteinExistence type="predicted"/>
<name>A0A809R8J5_9BACT</name>
<protein>
    <submittedName>
        <fullName evidence="3">Glycosyl hydrolase-like 10</fullName>
    </submittedName>
</protein>
<dbReference type="SUPFAM" id="SSF51445">
    <property type="entry name" value="(Trans)glycosidases"/>
    <property type="match status" value="1"/>
</dbReference>
<dbReference type="PANTHER" id="PTHR43405:SF1">
    <property type="entry name" value="GLYCOSYL HYDROLASE DIGH"/>
    <property type="match status" value="1"/>
</dbReference>
<dbReference type="Pfam" id="PF02638">
    <property type="entry name" value="GHL10"/>
    <property type="match status" value="1"/>
</dbReference>
<evidence type="ECO:0000259" key="2">
    <source>
        <dbReference type="Pfam" id="PF02638"/>
    </source>
</evidence>
<dbReference type="InterPro" id="IPR003790">
    <property type="entry name" value="GHL10"/>
</dbReference>
<sequence length="394" mass="44767">MPSKLRLEIPPTDTYNLTLMLGALATLLTMPLSPPKAELRGVWLTTTANDALQTPAKTESTLRKLKDIGLNTVYVEVWKNGYTQFPSRALSAVTGVDRHPNLGKSRDLLDETLREAHRNGLTYIAWFEYGFMAAHEDTQNELLEKRRHWMTATSDGSLISEQNPFVWMNPSRPECQEFLLKLIKEAVRNYPIDGIQLDDRIAWPTSMGYDPFTVAAYARAHEGASPPQNAKDPAWVRWRAERVTEFAERLSRELKAIRPNLIVSISPAVYPWSLENYACDWPKWLRNGWMTEFVPQVYRKAAADFARDWKSQFELFENPGSRLAAGVMVDGSQGTVPWEDVRANLDLLAQTESGHVFWFSRSLLQSHAESLRAYYRSRGPARNPHMGGTVGLGR</sequence>
<gene>
    <name evidence="3" type="ORF">NPRO_14880</name>
</gene>
<organism evidence="3 4">
    <name type="scientific">Candidatus Nitrosymbiomonas proteolyticus</name>
    <dbReference type="NCBI Taxonomy" id="2608984"/>
    <lineage>
        <taxon>Bacteria</taxon>
        <taxon>Bacillati</taxon>
        <taxon>Armatimonadota</taxon>
        <taxon>Armatimonadota incertae sedis</taxon>
        <taxon>Candidatus Nitrosymbiomonas</taxon>
    </lineage>
</organism>
<dbReference type="Proteomes" id="UP000662873">
    <property type="component" value="Chromosome"/>
</dbReference>